<gene>
    <name evidence="4" type="ORF">EJ997_01170</name>
</gene>
<reference evidence="4 5" key="1">
    <citation type="submission" date="2018-12" db="EMBL/GenBank/DDBJ databases">
        <title>Complete genome sequence of Flaviflexus sp. H23T48.</title>
        <authorList>
            <person name="Bae J.-W."/>
            <person name="Lee J.-Y."/>
        </authorList>
    </citation>
    <scope>NUCLEOTIDE SEQUENCE [LARGE SCALE GENOMIC DNA]</scope>
    <source>
        <strain evidence="4 5">H23T48</strain>
    </source>
</reference>
<dbReference type="InterPro" id="IPR016181">
    <property type="entry name" value="Acyl_CoA_acyltransferase"/>
</dbReference>
<dbReference type="SUPFAM" id="SSF55729">
    <property type="entry name" value="Acyl-CoA N-acyltransferases (Nat)"/>
    <property type="match status" value="1"/>
</dbReference>
<dbReference type="EMBL" id="CP034593">
    <property type="protein sequence ID" value="AZQ76143.1"/>
    <property type="molecule type" value="Genomic_DNA"/>
</dbReference>
<dbReference type="RefSeq" id="WP_126702952.1">
    <property type="nucleotide sequence ID" value="NZ_CP034593.1"/>
</dbReference>
<dbReference type="InterPro" id="IPR050832">
    <property type="entry name" value="Bact_Acetyltransf"/>
</dbReference>
<name>A0A3S9PUW8_9ACTO</name>
<evidence type="ECO:0000259" key="3">
    <source>
        <dbReference type="PROSITE" id="PS51186"/>
    </source>
</evidence>
<feature type="domain" description="N-acetyltransferase" evidence="3">
    <location>
        <begin position="6"/>
        <end position="150"/>
    </location>
</feature>
<evidence type="ECO:0000313" key="4">
    <source>
        <dbReference type="EMBL" id="AZQ76143.1"/>
    </source>
</evidence>
<dbReference type="Pfam" id="PF00583">
    <property type="entry name" value="Acetyltransf_1"/>
    <property type="match status" value="1"/>
</dbReference>
<dbReference type="InterPro" id="IPR000182">
    <property type="entry name" value="GNAT_dom"/>
</dbReference>
<dbReference type="Proteomes" id="UP000280344">
    <property type="component" value="Chromosome"/>
</dbReference>
<dbReference type="PANTHER" id="PTHR43877">
    <property type="entry name" value="AMINOALKYLPHOSPHONATE N-ACETYLTRANSFERASE-RELATED-RELATED"/>
    <property type="match status" value="1"/>
</dbReference>
<evidence type="ECO:0000256" key="2">
    <source>
        <dbReference type="ARBA" id="ARBA00023315"/>
    </source>
</evidence>
<evidence type="ECO:0000256" key="1">
    <source>
        <dbReference type="ARBA" id="ARBA00022679"/>
    </source>
</evidence>
<evidence type="ECO:0000313" key="5">
    <source>
        <dbReference type="Proteomes" id="UP000280344"/>
    </source>
</evidence>
<keyword evidence="5" id="KW-1185">Reference proteome</keyword>
<dbReference type="PANTHER" id="PTHR43877:SF2">
    <property type="entry name" value="AMINOALKYLPHOSPHONATE N-ACETYLTRANSFERASE-RELATED"/>
    <property type="match status" value="1"/>
</dbReference>
<proteinExistence type="predicted"/>
<dbReference type="CDD" id="cd04301">
    <property type="entry name" value="NAT_SF"/>
    <property type="match status" value="1"/>
</dbReference>
<dbReference type="Gene3D" id="3.40.630.30">
    <property type="match status" value="1"/>
</dbReference>
<dbReference type="AlphaFoldDB" id="A0A3S9PUW8"/>
<dbReference type="GO" id="GO:0016747">
    <property type="term" value="F:acyltransferase activity, transferring groups other than amino-acyl groups"/>
    <property type="evidence" value="ECO:0007669"/>
    <property type="project" value="InterPro"/>
</dbReference>
<organism evidence="4 5">
    <name type="scientific">Flaviflexus ciconiae</name>
    <dbReference type="NCBI Taxonomy" id="2496867"/>
    <lineage>
        <taxon>Bacteria</taxon>
        <taxon>Bacillati</taxon>
        <taxon>Actinomycetota</taxon>
        <taxon>Actinomycetes</taxon>
        <taxon>Actinomycetales</taxon>
        <taxon>Actinomycetaceae</taxon>
        <taxon>Flaviflexus</taxon>
    </lineage>
</organism>
<protein>
    <submittedName>
        <fullName evidence="4">GNAT family N-acetyltransferase</fullName>
    </submittedName>
</protein>
<dbReference type="KEGG" id="flh:EJ997_01170"/>
<dbReference type="OrthoDB" id="273614at2"/>
<keyword evidence="1 4" id="KW-0808">Transferase</keyword>
<sequence>MSVELMTVSTPEVVEAINELLPQLSKSASLLTEEQVDDLLAQEMVYLFAFRHDETNAIVGMLTLATFKIPTGLRAWVEDVVVSGAARGQGAGRKLIEEAVAYADKLGAKSVDLTSRPTREAANRLYMRCGFEKRETNVYRFNASAVVDSL</sequence>
<keyword evidence="2" id="KW-0012">Acyltransferase</keyword>
<dbReference type="PROSITE" id="PS51186">
    <property type="entry name" value="GNAT"/>
    <property type="match status" value="1"/>
</dbReference>
<accession>A0A3S9PUW8</accession>